<accession>A0A2N9ILV3</accession>
<dbReference type="AlphaFoldDB" id="A0A2N9ILV3"/>
<gene>
    <name evidence="1" type="ORF">FSB_LOCUS52945</name>
</gene>
<proteinExistence type="predicted"/>
<reference evidence="1" key="1">
    <citation type="submission" date="2018-02" db="EMBL/GenBank/DDBJ databases">
        <authorList>
            <person name="Cohen D.B."/>
            <person name="Kent A.D."/>
        </authorList>
    </citation>
    <scope>NUCLEOTIDE SEQUENCE</scope>
</reference>
<name>A0A2N9ILV3_FAGSY</name>
<evidence type="ECO:0000313" key="1">
    <source>
        <dbReference type="EMBL" id="SPD25063.1"/>
    </source>
</evidence>
<organism evidence="1">
    <name type="scientific">Fagus sylvatica</name>
    <name type="common">Beechnut</name>
    <dbReference type="NCBI Taxonomy" id="28930"/>
    <lineage>
        <taxon>Eukaryota</taxon>
        <taxon>Viridiplantae</taxon>
        <taxon>Streptophyta</taxon>
        <taxon>Embryophyta</taxon>
        <taxon>Tracheophyta</taxon>
        <taxon>Spermatophyta</taxon>
        <taxon>Magnoliopsida</taxon>
        <taxon>eudicotyledons</taxon>
        <taxon>Gunneridae</taxon>
        <taxon>Pentapetalae</taxon>
        <taxon>rosids</taxon>
        <taxon>fabids</taxon>
        <taxon>Fagales</taxon>
        <taxon>Fagaceae</taxon>
        <taxon>Fagus</taxon>
    </lineage>
</organism>
<sequence>MAIGGGSWRSGLVAWRSGLVAWRSGLVAWRSGLVAWRSGLVASAIWADSVVVDSVVPVSADLSSFLFRRGGGNGVR</sequence>
<dbReference type="EMBL" id="OIVN01006090">
    <property type="protein sequence ID" value="SPD25063.1"/>
    <property type="molecule type" value="Genomic_DNA"/>
</dbReference>
<protein>
    <submittedName>
        <fullName evidence="1">Uncharacterized protein</fullName>
    </submittedName>
</protein>